<dbReference type="Gene3D" id="1.10.10.440">
    <property type="entry name" value="FF domain"/>
    <property type="match status" value="3"/>
</dbReference>
<dbReference type="Pfam" id="PF01846">
    <property type="entry name" value="FF"/>
    <property type="match status" value="3"/>
</dbReference>
<accession>A0A1R0H3C1</accession>
<dbReference type="EMBL" id="LSSL01000812">
    <property type="protein sequence ID" value="OLY83637.1"/>
    <property type="molecule type" value="Genomic_DNA"/>
</dbReference>
<evidence type="ECO:0000256" key="2">
    <source>
        <dbReference type="ARBA" id="ARBA00022664"/>
    </source>
</evidence>
<dbReference type="InterPro" id="IPR036517">
    <property type="entry name" value="FF_domain_sf"/>
</dbReference>
<dbReference type="FunFam" id="1.10.10.440:FF:000013">
    <property type="entry name" value="pre-mRNA-processing protein 40A isoform X1"/>
    <property type="match status" value="1"/>
</dbReference>
<dbReference type="SUPFAM" id="SSF81698">
    <property type="entry name" value="FF domain"/>
    <property type="match status" value="3"/>
</dbReference>
<feature type="coiled-coil region" evidence="6">
    <location>
        <begin position="298"/>
        <end position="325"/>
    </location>
</feature>
<reference evidence="9 10" key="1">
    <citation type="journal article" date="2016" name="Mol. Biol. Evol.">
        <title>Genome-Wide Survey of Gut Fungi (Harpellales) Reveals the First Horizontally Transferred Ubiquitin Gene from a Mosquito Host.</title>
        <authorList>
            <person name="Wang Y."/>
            <person name="White M.M."/>
            <person name="Kvist S."/>
            <person name="Moncalvo J.M."/>
        </authorList>
    </citation>
    <scope>NUCLEOTIDE SEQUENCE [LARGE SCALE GENOMIC DNA]</scope>
    <source>
        <strain evidence="9 10">ALG-7-W6</strain>
    </source>
</reference>
<gene>
    <name evidence="9" type="ORF">AYI68_g2212</name>
</gene>
<dbReference type="Proteomes" id="UP000187455">
    <property type="component" value="Unassembled WGS sequence"/>
</dbReference>
<evidence type="ECO:0000256" key="4">
    <source>
        <dbReference type="ARBA" id="ARBA00023187"/>
    </source>
</evidence>
<evidence type="ECO:0000256" key="1">
    <source>
        <dbReference type="ARBA" id="ARBA00004123"/>
    </source>
</evidence>
<comment type="caution">
    <text evidence="9">The sequence shown here is derived from an EMBL/GenBank/DDBJ whole genome shotgun (WGS) entry which is preliminary data.</text>
</comment>
<feature type="domain" description="FF" evidence="8">
    <location>
        <begin position="60"/>
        <end position="114"/>
    </location>
</feature>
<name>A0A1R0H3C1_9FUNG</name>
<dbReference type="OrthoDB" id="187617at2759"/>
<dbReference type="GO" id="GO:0071004">
    <property type="term" value="C:U2-type prespliceosome"/>
    <property type="evidence" value="ECO:0007669"/>
    <property type="project" value="TreeGrafter"/>
</dbReference>
<sequence>MEDKDDIFDMETLSIKNITEILKNSKDSSTDGINPITQSNENQHETLLASLPKLESLSTKKESEDAFKLLLSFNKIDPETTWDSAMRTIIEHPLYNCLDSVSERKRIFFQYCQEKKEENAEKDRANKRKIRQDFFKVLDSLPLTEFSRFKKAELLAKNNPTYQAITDINERQSLFERYMDCYMDILTDLRTERHKYYAKELSKVLDSLDDLAVQSKWLETKKILMNHPRVIQLIEESNSNQLIGEHQYLKILQDIYSKSGESKDYTYGGVCKRNIELNDRLEPIDILESFQIKSLDMEQKYMDKLENERKLRDRAERKHREAFKELLNEHLFSAVITPVSLWQEFYPLIKDDVRYINMLGQFGSTPLDLFWDQVEDLNDKVYAQRKIIEDHLRQQLSFQKELQKNGKEYNSAVFKITPLTRLSELEEYLKSPTFINSPQGNSKFDIYTLPYIHEQLIIKARRREEEETKRMQRHKRKALEYLVYTMNNKFDPPLHMDSKWEEEKQRILSIPKFPTQYISQQECEALFDSIIEKIRSQATNAPPEPGEYISSSNRKNASRSSSIDSLCSNTERRSGVVGNYGDPSYSKKKSRHAY</sequence>
<dbReference type="PANTHER" id="PTHR11864">
    <property type="entry name" value="PRE-MRNA-PROCESSING PROTEIN PRP40"/>
    <property type="match status" value="1"/>
</dbReference>
<keyword evidence="6" id="KW-0175">Coiled coil</keyword>
<keyword evidence="10" id="KW-1185">Reference proteome</keyword>
<feature type="domain" description="FF" evidence="8">
    <location>
        <begin position="314"/>
        <end position="376"/>
    </location>
</feature>
<evidence type="ECO:0000313" key="10">
    <source>
        <dbReference type="Proteomes" id="UP000187455"/>
    </source>
</evidence>
<dbReference type="AlphaFoldDB" id="A0A1R0H3C1"/>
<dbReference type="PROSITE" id="PS51676">
    <property type="entry name" value="FF"/>
    <property type="match status" value="2"/>
</dbReference>
<feature type="region of interest" description="Disordered" evidence="7">
    <location>
        <begin position="538"/>
        <end position="594"/>
    </location>
</feature>
<evidence type="ECO:0000256" key="3">
    <source>
        <dbReference type="ARBA" id="ARBA00022737"/>
    </source>
</evidence>
<dbReference type="InterPro" id="IPR002713">
    <property type="entry name" value="FF_domain"/>
</dbReference>
<keyword evidence="2" id="KW-0507">mRNA processing</keyword>
<evidence type="ECO:0000259" key="8">
    <source>
        <dbReference type="PROSITE" id="PS51676"/>
    </source>
</evidence>
<protein>
    <submittedName>
        <fullName evidence="9">Pre-mRNA-processing factor 40-like protein</fullName>
    </submittedName>
</protein>
<feature type="compositionally biased region" description="Low complexity" evidence="7">
    <location>
        <begin position="550"/>
        <end position="562"/>
    </location>
</feature>
<dbReference type="GO" id="GO:0045292">
    <property type="term" value="P:mRNA cis splicing, via spliceosome"/>
    <property type="evidence" value="ECO:0007669"/>
    <property type="project" value="InterPro"/>
</dbReference>
<keyword evidence="3" id="KW-0677">Repeat</keyword>
<evidence type="ECO:0000256" key="5">
    <source>
        <dbReference type="ARBA" id="ARBA00023242"/>
    </source>
</evidence>
<keyword evidence="4" id="KW-0508">mRNA splicing</keyword>
<organism evidence="9 10">
    <name type="scientific">Smittium mucronatum</name>
    <dbReference type="NCBI Taxonomy" id="133383"/>
    <lineage>
        <taxon>Eukaryota</taxon>
        <taxon>Fungi</taxon>
        <taxon>Fungi incertae sedis</taxon>
        <taxon>Zoopagomycota</taxon>
        <taxon>Kickxellomycotina</taxon>
        <taxon>Harpellomycetes</taxon>
        <taxon>Harpellales</taxon>
        <taxon>Legeriomycetaceae</taxon>
        <taxon>Smittium</taxon>
    </lineage>
</organism>
<dbReference type="SMART" id="SM00441">
    <property type="entry name" value="FF"/>
    <property type="match status" value="4"/>
</dbReference>
<evidence type="ECO:0000313" key="9">
    <source>
        <dbReference type="EMBL" id="OLY83637.1"/>
    </source>
</evidence>
<comment type="subcellular location">
    <subcellularLocation>
        <location evidence="1">Nucleus</location>
    </subcellularLocation>
</comment>
<evidence type="ECO:0000256" key="6">
    <source>
        <dbReference type="SAM" id="Coils"/>
    </source>
</evidence>
<dbReference type="STRING" id="133383.A0A1R0H3C1"/>
<dbReference type="GO" id="GO:0003723">
    <property type="term" value="F:RNA binding"/>
    <property type="evidence" value="ECO:0007669"/>
    <property type="project" value="TreeGrafter"/>
</dbReference>
<proteinExistence type="predicted"/>
<dbReference type="InterPro" id="IPR039726">
    <property type="entry name" value="Prp40-like"/>
</dbReference>
<dbReference type="PANTHER" id="PTHR11864:SF0">
    <property type="entry name" value="PRP40 PRE-MRNA PROCESSING FACTOR 40 HOMOLOG A (YEAST)"/>
    <property type="match status" value="1"/>
</dbReference>
<evidence type="ECO:0000256" key="7">
    <source>
        <dbReference type="SAM" id="MobiDB-lite"/>
    </source>
</evidence>
<dbReference type="GO" id="GO:0005685">
    <property type="term" value="C:U1 snRNP"/>
    <property type="evidence" value="ECO:0007669"/>
    <property type="project" value="TreeGrafter"/>
</dbReference>
<keyword evidence="5" id="KW-0539">Nucleus</keyword>